<dbReference type="GO" id="GO:0006011">
    <property type="term" value="P:UDP-alpha-D-glucose metabolic process"/>
    <property type="evidence" value="ECO:0007669"/>
    <property type="project" value="InterPro"/>
</dbReference>
<proteinExistence type="inferred from homology"/>
<evidence type="ECO:0000256" key="8">
    <source>
        <dbReference type="ARBA" id="ARBA00032341"/>
    </source>
</evidence>
<protein>
    <recommendedName>
        <fullName evidence="3">UTP--glucose-1-phosphate uridylyltransferase</fullName>
        <ecNumber evidence="2">2.7.7.9</ecNumber>
    </recommendedName>
    <alternativeName>
        <fullName evidence="6">Alpha-D-glucosyl-1-phosphate uridylyltransferase</fullName>
    </alternativeName>
    <alternativeName>
        <fullName evidence="7">UDP-glucose pyrophosphorylase</fullName>
    </alternativeName>
    <alternativeName>
        <fullName evidence="8">Uridine diphosphoglucose pyrophosphorylase</fullName>
    </alternativeName>
</protein>
<dbReference type="AlphaFoldDB" id="A0A7C0Y803"/>
<evidence type="ECO:0000256" key="5">
    <source>
        <dbReference type="ARBA" id="ARBA00022695"/>
    </source>
</evidence>
<evidence type="ECO:0000256" key="2">
    <source>
        <dbReference type="ARBA" id="ARBA00012415"/>
    </source>
</evidence>
<dbReference type="Pfam" id="PF00483">
    <property type="entry name" value="NTP_transferase"/>
    <property type="match status" value="1"/>
</dbReference>
<dbReference type="PANTHER" id="PTHR43197:SF1">
    <property type="entry name" value="UTP--GLUCOSE-1-PHOSPHATE URIDYLYLTRANSFERASE"/>
    <property type="match status" value="1"/>
</dbReference>
<dbReference type="EC" id="2.7.7.9" evidence="2"/>
<dbReference type="InterPro" id="IPR029044">
    <property type="entry name" value="Nucleotide-diphossugar_trans"/>
</dbReference>
<evidence type="ECO:0000256" key="4">
    <source>
        <dbReference type="ARBA" id="ARBA00022679"/>
    </source>
</evidence>
<dbReference type="Proteomes" id="UP000885690">
    <property type="component" value="Unassembled WGS sequence"/>
</dbReference>
<evidence type="ECO:0000256" key="7">
    <source>
        <dbReference type="ARBA" id="ARBA00031959"/>
    </source>
</evidence>
<dbReference type="CDD" id="cd02541">
    <property type="entry name" value="UGPase_prokaryotic"/>
    <property type="match status" value="1"/>
</dbReference>
<comment type="caution">
    <text evidence="11">The sequence shown here is derived from an EMBL/GenBank/DDBJ whole genome shotgun (WGS) entry which is preliminary data.</text>
</comment>
<accession>A0A7C0Y803</accession>
<dbReference type="InterPro" id="IPR005835">
    <property type="entry name" value="NTP_transferase_dom"/>
</dbReference>
<dbReference type="SUPFAM" id="SSF53448">
    <property type="entry name" value="Nucleotide-diphospho-sugar transferases"/>
    <property type="match status" value="1"/>
</dbReference>
<gene>
    <name evidence="11" type="ORF">ENF32_03330</name>
</gene>
<dbReference type="PANTHER" id="PTHR43197">
    <property type="entry name" value="UTP--GLUCOSE-1-PHOSPHATE URIDYLYLTRANSFERASE"/>
    <property type="match status" value="1"/>
</dbReference>
<comment type="catalytic activity">
    <reaction evidence="9">
        <text>alpha-D-glucose 1-phosphate + UTP + H(+) = UDP-alpha-D-glucose + diphosphate</text>
        <dbReference type="Rhea" id="RHEA:19889"/>
        <dbReference type="ChEBI" id="CHEBI:15378"/>
        <dbReference type="ChEBI" id="CHEBI:33019"/>
        <dbReference type="ChEBI" id="CHEBI:46398"/>
        <dbReference type="ChEBI" id="CHEBI:58601"/>
        <dbReference type="ChEBI" id="CHEBI:58885"/>
        <dbReference type="EC" id="2.7.7.9"/>
    </reaction>
</comment>
<sequence length="220" mass="24667">MKVRKAVFPVAGWGTRFLPATKAMPKEMLPLVDKPIIQYVVEECLASNVRTIIMVTGRAKRAIEDHFDISFELELVLKSQGKESLLREVRRIATMADTVYVRQKEPLGLGHAILCAREAVGNEPFAVLLGDDVIHDVEKPTLARMLEIYEKYGRPVIALREVPREQVTRYGIVGGKLLDGGVVEINNMVEKPSLEVAPSNWAIIGRYILPPEIFGYIEET</sequence>
<organism evidence="11">
    <name type="scientific">Thermosulfidibacter takaii</name>
    <dbReference type="NCBI Taxonomy" id="412593"/>
    <lineage>
        <taxon>Bacteria</taxon>
        <taxon>Pseudomonadati</taxon>
        <taxon>Thermosulfidibacterota</taxon>
        <taxon>Thermosulfidibacteria</taxon>
        <taxon>Thermosulfidibacterales</taxon>
        <taxon>Thermosulfidibacteraceae</taxon>
    </lineage>
</organism>
<name>A0A7C0Y803_9BACT</name>
<dbReference type="Gene3D" id="3.90.550.10">
    <property type="entry name" value="Spore Coat Polysaccharide Biosynthesis Protein SpsA, Chain A"/>
    <property type="match status" value="1"/>
</dbReference>
<feature type="domain" description="Nucleotidyl transferase" evidence="10">
    <location>
        <begin position="10"/>
        <end position="217"/>
    </location>
</feature>
<dbReference type="InterPro" id="IPR005771">
    <property type="entry name" value="GalU_uridylyltTrfase_bac/arc"/>
</dbReference>
<evidence type="ECO:0000313" key="11">
    <source>
        <dbReference type="EMBL" id="HDD53085.1"/>
    </source>
</evidence>
<evidence type="ECO:0000256" key="9">
    <source>
        <dbReference type="ARBA" id="ARBA00048128"/>
    </source>
</evidence>
<evidence type="ECO:0000259" key="10">
    <source>
        <dbReference type="Pfam" id="PF00483"/>
    </source>
</evidence>
<feature type="non-terminal residue" evidence="11">
    <location>
        <position position="220"/>
    </location>
</feature>
<evidence type="ECO:0000256" key="3">
    <source>
        <dbReference type="ARBA" id="ARBA00019048"/>
    </source>
</evidence>
<comment type="similarity">
    <text evidence="1">Belongs to the UDPGP type 2 family.</text>
</comment>
<keyword evidence="4" id="KW-0808">Transferase</keyword>
<dbReference type="GO" id="GO:0003983">
    <property type="term" value="F:UTP:glucose-1-phosphate uridylyltransferase activity"/>
    <property type="evidence" value="ECO:0007669"/>
    <property type="project" value="UniProtKB-EC"/>
</dbReference>
<keyword evidence="5 11" id="KW-0548">Nucleotidyltransferase</keyword>
<reference evidence="11" key="1">
    <citation type="journal article" date="2020" name="mSystems">
        <title>Genome- and Community-Level Interaction Insights into Carbon Utilization and Element Cycling Functions of Hydrothermarchaeota in Hydrothermal Sediment.</title>
        <authorList>
            <person name="Zhou Z."/>
            <person name="Liu Y."/>
            <person name="Xu W."/>
            <person name="Pan J."/>
            <person name="Luo Z.H."/>
            <person name="Li M."/>
        </authorList>
    </citation>
    <scope>NUCLEOTIDE SEQUENCE [LARGE SCALE GENOMIC DNA]</scope>
    <source>
        <strain evidence="11">HyVt-115</strain>
    </source>
</reference>
<evidence type="ECO:0000256" key="6">
    <source>
        <dbReference type="ARBA" id="ARBA00031455"/>
    </source>
</evidence>
<evidence type="ECO:0000256" key="1">
    <source>
        <dbReference type="ARBA" id="ARBA00006890"/>
    </source>
</evidence>
<dbReference type="EMBL" id="DQWS01000126">
    <property type="protein sequence ID" value="HDD53085.1"/>
    <property type="molecule type" value="Genomic_DNA"/>
</dbReference>